<accession>A0A4Y9F524</accession>
<proteinExistence type="predicted"/>
<dbReference type="GO" id="GO:0008168">
    <property type="term" value="F:methyltransferase activity"/>
    <property type="evidence" value="ECO:0007669"/>
    <property type="project" value="UniProtKB-KW"/>
</dbReference>
<sequence length="103" mass="11595">MKPLESESLEKLRGGFYTPKHIAEFLGKWAVAGAKNVLEPSAGDGVFLQVISELDQPPVNITAIELDPNEAEKAKIQLHNVETSRIRITRETAWWILHSKAYR</sequence>
<reference evidence="1 2" key="1">
    <citation type="submission" date="2019-03" db="EMBL/GenBank/DDBJ databases">
        <title>Diversity of the mouse oral microbiome.</title>
        <authorList>
            <person name="Joseph S."/>
            <person name="Aduse-Opoku J."/>
            <person name="Curtis M."/>
            <person name="Wade W."/>
            <person name="Hashim A."/>
        </authorList>
    </citation>
    <scope>NUCLEOTIDE SEQUENCE [LARGE SCALE GENOMIC DNA]</scope>
    <source>
        <strain evidence="2">irhom_31</strain>
    </source>
</reference>
<dbReference type="PRINTS" id="PR00507">
    <property type="entry name" value="N12N6MTFRASE"/>
</dbReference>
<dbReference type="GO" id="GO:0032259">
    <property type="term" value="P:methylation"/>
    <property type="evidence" value="ECO:0007669"/>
    <property type="project" value="UniProtKB-KW"/>
</dbReference>
<organism evidence="1 2">
    <name type="scientific">Rothia nasimurium</name>
    <dbReference type="NCBI Taxonomy" id="85336"/>
    <lineage>
        <taxon>Bacteria</taxon>
        <taxon>Bacillati</taxon>
        <taxon>Actinomycetota</taxon>
        <taxon>Actinomycetes</taxon>
        <taxon>Micrococcales</taxon>
        <taxon>Micrococcaceae</taxon>
        <taxon>Rothia</taxon>
    </lineage>
</organism>
<keyword evidence="1" id="KW-0808">Transferase</keyword>
<dbReference type="CDD" id="cd02440">
    <property type="entry name" value="AdoMet_MTases"/>
    <property type="match status" value="1"/>
</dbReference>
<name>A0A4Y9F524_9MICC</name>
<dbReference type="Gene3D" id="3.40.50.150">
    <property type="entry name" value="Vaccinia Virus protein VP39"/>
    <property type="match status" value="1"/>
</dbReference>
<protein>
    <submittedName>
        <fullName evidence="1">Class I SAM-dependent methyltransferase</fullName>
    </submittedName>
</protein>
<dbReference type="EMBL" id="SPQC01000014">
    <property type="protein sequence ID" value="TFU22724.1"/>
    <property type="molecule type" value="Genomic_DNA"/>
</dbReference>
<dbReference type="SUPFAM" id="SSF53335">
    <property type="entry name" value="S-adenosyl-L-methionine-dependent methyltransferases"/>
    <property type="match status" value="1"/>
</dbReference>
<dbReference type="RefSeq" id="WP_135012117.1">
    <property type="nucleotide sequence ID" value="NZ_JADGLK010000014.1"/>
</dbReference>
<dbReference type="InterPro" id="IPR029063">
    <property type="entry name" value="SAM-dependent_MTases_sf"/>
</dbReference>
<dbReference type="Proteomes" id="UP000297951">
    <property type="component" value="Unassembled WGS sequence"/>
</dbReference>
<comment type="caution">
    <text evidence="1">The sequence shown here is derived from an EMBL/GenBank/DDBJ whole genome shotgun (WGS) entry which is preliminary data.</text>
</comment>
<evidence type="ECO:0000313" key="2">
    <source>
        <dbReference type="Proteomes" id="UP000297951"/>
    </source>
</evidence>
<gene>
    <name evidence="1" type="ORF">E4U03_05120</name>
</gene>
<dbReference type="OrthoDB" id="32195at2"/>
<dbReference type="AlphaFoldDB" id="A0A4Y9F524"/>
<evidence type="ECO:0000313" key="1">
    <source>
        <dbReference type="EMBL" id="TFU22724.1"/>
    </source>
</evidence>
<keyword evidence="1" id="KW-0489">Methyltransferase</keyword>